<dbReference type="AlphaFoldDB" id="A0A9D4JP27"/>
<comment type="subcellular location">
    <subcellularLocation>
        <location evidence="1">Membrane</location>
        <topology evidence="1">Multi-pass membrane protein</topology>
    </subcellularLocation>
</comment>
<evidence type="ECO:0000256" key="3">
    <source>
        <dbReference type="ARBA" id="ARBA00022989"/>
    </source>
</evidence>
<feature type="domain" description="G-protein coupled receptors family 1 profile" evidence="9">
    <location>
        <begin position="1"/>
        <end position="74"/>
    </location>
</feature>
<evidence type="ECO:0000256" key="5">
    <source>
        <dbReference type="ARBA" id="ARBA00023136"/>
    </source>
</evidence>
<dbReference type="Gene3D" id="1.20.1070.10">
    <property type="entry name" value="Rhodopsin 7-helix transmembrane proteins"/>
    <property type="match status" value="1"/>
</dbReference>
<organism evidence="10 11">
    <name type="scientific">Dreissena polymorpha</name>
    <name type="common">Zebra mussel</name>
    <name type="synonym">Mytilus polymorpha</name>
    <dbReference type="NCBI Taxonomy" id="45954"/>
    <lineage>
        <taxon>Eukaryota</taxon>
        <taxon>Metazoa</taxon>
        <taxon>Spiralia</taxon>
        <taxon>Lophotrochozoa</taxon>
        <taxon>Mollusca</taxon>
        <taxon>Bivalvia</taxon>
        <taxon>Autobranchia</taxon>
        <taxon>Heteroconchia</taxon>
        <taxon>Euheterodonta</taxon>
        <taxon>Imparidentia</taxon>
        <taxon>Neoheterodontei</taxon>
        <taxon>Myida</taxon>
        <taxon>Dreissenoidea</taxon>
        <taxon>Dreissenidae</taxon>
        <taxon>Dreissena</taxon>
    </lineage>
</organism>
<evidence type="ECO:0000256" key="8">
    <source>
        <dbReference type="SAM" id="Phobius"/>
    </source>
</evidence>
<evidence type="ECO:0000256" key="2">
    <source>
        <dbReference type="ARBA" id="ARBA00022692"/>
    </source>
</evidence>
<feature type="transmembrane region" description="Helical" evidence="8">
    <location>
        <begin position="16"/>
        <end position="39"/>
    </location>
</feature>
<gene>
    <name evidence="10" type="ORF">DPMN_119057</name>
</gene>
<evidence type="ECO:0000313" key="11">
    <source>
        <dbReference type="Proteomes" id="UP000828390"/>
    </source>
</evidence>
<dbReference type="InterPro" id="IPR017452">
    <property type="entry name" value="GPCR_Rhodpsn_7TM"/>
</dbReference>
<dbReference type="SUPFAM" id="SSF81321">
    <property type="entry name" value="Family A G protein-coupled receptor-like"/>
    <property type="match status" value="1"/>
</dbReference>
<dbReference type="InterPro" id="IPR050125">
    <property type="entry name" value="GPCR_opsins"/>
</dbReference>
<evidence type="ECO:0000256" key="1">
    <source>
        <dbReference type="ARBA" id="ARBA00004141"/>
    </source>
</evidence>
<dbReference type="GO" id="GO:0016020">
    <property type="term" value="C:membrane"/>
    <property type="evidence" value="ECO:0007669"/>
    <property type="project" value="UniProtKB-SubCell"/>
</dbReference>
<keyword evidence="11" id="KW-1185">Reference proteome</keyword>
<accession>A0A9D4JP27</accession>
<reference evidence="10" key="1">
    <citation type="journal article" date="2019" name="bioRxiv">
        <title>The Genome of the Zebra Mussel, Dreissena polymorpha: A Resource for Invasive Species Research.</title>
        <authorList>
            <person name="McCartney M.A."/>
            <person name="Auch B."/>
            <person name="Kono T."/>
            <person name="Mallez S."/>
            <person name="Zhang Y."/>
            <person name="Obille A."/>
            <person name="Becker A."/>
            <person name="Abrahante J.E."/>
            <person name="Garbe J."/>
            <person name="Badalamenti J.P."/>
            <person name="Herman A."/>
            <person name="Mangelson H."/>
            <person name="Liachko I."/>
            <person name="Sullivan S."/>
            <person name="Sone E.D."/>
            <person name="Koren S."/>
            <person name="Silverstein K.A.T."/>
            <person name="Beckman K.B."/>
            <person name="Gohl D.M."/>
        </authorList>
    </citation>
    <scope>NUCLEOTIDE SEQUENCE</scope>
    <source>
        <strain evidence="10">Duluth1</strain>
        <tissue evidence="10">Whole animal</tissue>
    </source>
</reference>
<dbReference type="InterPro" id="IPR000276">
    <property type="entry name" value="GPCR_Rhodpsn"/>
</dbReference>
<dbReference type="PRINTS" id="PR00237">
    <property type="entry name" value="GPCRRHODOPSN"/>
</dbReference>
<evidence type="ECO:0000259" key="9">
    <source>
        <dbReference type="PROSITE" id="PS50262"/>
    </source>
</evidence>
<protein>
    <recommendedName>
        <fullName evidence="9">G-protein coupled receptors family 1 profile domain-containing protein</fullName>
    </recommendedName>
</protein>
<dbReference type="Pfam" id="PF00001">
    <property type="entry name" value="7tm_1"/>
    <property type="match status" value="1"/>
</dbReference>
<dbReference type="GO" id="GO:0004930">
    <property type="term" value="F:G protein-coupled receptor activity"/>
    <property type="evidence" value="ECO:0007669"/>
    <property type="project" value="UniProtKB-KW"/>
</dbReference>
<evidence type="ECO:0000313" key="10">
    <source>
        <dbReference type="EMBL" id="KAH3817519.1"/>
    </source>
</evidence>
<evidence type="ECO:0000256" key="4">
    <source>
        <dbReference type="ARBA" id="ARBA00023040"/>
    </source>
</evidence>
<keyword evidence="3 8" id="KW-1133">Transmembrane helix</keyword>
<keyword evidence="4" id="KW-0297">G-protein coupled receptor</keyword>
<feature type="transmembrane region" description="Helical" evidence="8">
    <location>
        <begin position="59"/>
        <end position="77"/>
    </location>
</feature>
<sequence length="95" mass="10685">MLASEKQAMKRKQEEVQLVITSLGLVLAFVVSWTPYGIVSFYTVFGNPDTINPIISRTSAWFAKTVVVWNPIIYALLSKSFRQKAEQLVRCSDAS</sequence>
<reference evidence="10" key="2">
    <citation type="submission" date="2020-11" db="EMBL/GenBank/DDBJ databases">
        <authorList>
            <person name="McCartney M.A."/>
            <person name="Auch B."/>
            <person name="Kono T."/>
            <person name="Mallez S."/>
            <person name="Becker A."/>
            <person name="Gohl D.M."/>
            <person name="Silverstein K.A.T."/>
            <person name="Koren S."/>
            <person name="Bechman K.B."/>
            <person name="Herman A."/>
            <person name="Abrahante J.E."/>
            <person name="Garbe J."/>
        </authorList>
    </citation>
    <scope>NUCLEOTIDE SEQUENCE</scope>
    <source>
        <strain evidence="10">Duluth1</strain>
        <tissue evidence="10">Whole animal</tissue>
    </source>
</reference>
<evidence type="ECO:0000256" key="6">
    <source>
        <dbReference type="ARBA" id="ARBA00023170"/>
    </source>
</evidence>
<keyword evidence="6" id="KW-0675">Receptor</keyword>
<evidence type="ECO:0000256" key="7">
    <source>
        <dbReference type="ARBA" id="ARBA00023224"/>
    </source>
</evidence>
<name>A0A9D4JP27_DREPO</name>
<keyword evidence="5 8" id="KW-0472">Membrane</keyword>
<keyword evidence="2 8" id="KW-0812">Transmembrane</keyword>
<proteinExistence type="predicted"/>
<comment type="caution">
    <text evidence="10">The sequence shown here is derived from an EMBL/GenBank/DDBJ whole genome shotgun (WGS) entry which is preliminary data.</text>
</comment>
<dbReference type="EMBL" id="JAIWYP010000005">
    <property type="protein sequence ID" value="KAH3817519.1"/>
    <property type="molecule type" value="Genomic_DNA"/>
</dbReference>
<dbReference type="Proteomes" id="UP000828390">
    <property type="component" value="Unassembled WGS sequence"/>
</dbReference>
<keyword evidence="7" id="KW-0807">Transducer</keyword>
<dbReference type="PANTHER" id="PTHR24240">
    <property type="entry name" value="OPSIN"/>
    <property type="match status" value="1"/>
</dbReference>
<dbReference type="PROSITE" id="PS50262">
    <property type="entry name" value="G_PROTEIN_RECEP_F1_2"/>
    <property type="match status" value="1"/>
</dbReference>